<keyword evidence="1" id="KW-0472">Membrane</keyword>
<gene>
    <name evidence="2" type="primary">105312752</name>
</gene>
<accession>A0A1X7UX19</accession>
<dbReference type="PANTHER" id="PTHR28603:SF1">
    <property type="entry name" value="TRANSMEMBRANE PROTEIN 243"/>
    <property type="match status" value="1"/>
</dbReference>
<proteinExistence type="predicted"/>
<name>A0A1X7UX19_AMPQE</name>
<dbReference type="InParanoid" id="A0A1X7UX19"/>
<keyword evidence="1" id="KW-1133">Transmembrane helix</keyword>
<organism evidence="2">
    <name type="scientific">Amphimedon queenslandica</name>
    <name type="common">Sponge</name>
    <dbReference type="NCBI Taxonomy" id="400682"/>
    <lineage>
        <taxon>Eukaryota</taxon>
        <taxon>Metazoa</taxon>
        <taxon>Porifera</taxon>
        <taxon>Demospongiae</taxon>
        <taxon>Heteroscleromorpha</taxon>
        <taxon>Haplosclerida</taxon>
        <taxon>Niphatidae</taxon>
        <taxon>Amphimedon</taxon>
    </lineage>
</organism>
<feature type="transmembrane region" description="Helical" evidence="1">
    <location>
        <begin position="72"/>
        <end position="97"/>
    </location>
</feature>
<dbReference type="InterPro" id="IPR022564">
    <property type="entry name" value="DUF2678"/>
</dbReference>
<keyword evidence="3" id="KW-1185">Reference proteome</keyword>
<evidence type="ECO:0000313" key="3">
    <source>
        <dbReference type="Proteomes" id="UP000007879"/>
    </source>
</evidence>
<dbReference type="OrthoDB" id="17800at2759"/>
<dbReference type="EnsemblMetazoa" id="XM_019996402.1">
    <property type="protein sequence ID" value="XP_019851961.1"/>
    <property type="gene ID" value="LOC105312752"/>
</dbReference>
<reference evidence="3" key="1">
    <citation type="journal article" date="2010" name="Nature">
        <title>The Amphimedon queenslandica genome and the evolution of animal complexity.</title>
        <authorList>
            <person name="Srivastava M."/>
            <person name="Simakov O."/>
            <person name="Chapman J."/>
            <person name="Fahey B."/>
            <person name="Gauthier M.E."/>
            <person name="Mitros T."/>
            <person name="Richards G.S."/>
            <person name="Conaco C."/>
            <person name="Dacre M."/>
            <person name="Hellsten U."/>
            <person name="Larroux C."/>
            <person name="Putnam N.H."/>
            <person name="Stanke M."/>
            <person name="Adamska M."/>
            <person name="Darling A."/>
            <person name="Degnan S.M."/>
            <person name="Oakley T.H."/>
            <person name="Plachetzki D.C."/>
            <person name="Zhai Y."/>
            <person name="Adamski M."/>
            <person name="Calcino A."/>
            <person name="Cummins S.F."/>
            <person name="Goodstein D.M."/>
            <person name="Harris C."/>
            <person name="Jackson D.J."/>
            <person name="Leys S.P."/>
            <person name="Shu S."/>
            <person name="Woodcroft B.J."/>
            <person name="Vervoort M."/>
            <person name="Kosik K.S."/>
            <person name="Manning G."/>
            <person name="Degnan B.M."/>
            <person name="Rokhsar D.S."/>
        </authorList>
    </citation>
    <scope>NUCLEOTIDE SEQUENCE [LARGE SCALE GENOMIC DNA]</scope>
</reference>
<feature type="transmembrane region" description="Helical" evidence="1">
    <location>
        <begin position="109"/>
        <end position="129"/>
    </location>
</feature>
<feature type="transmembrane region" description="Helical" evidence="1">
    <location>
        <begin position="30"/>
        <end position="52"/>
    </location>
</feature>
<dbReference type="Proteomes" id="UP000007879">
    <property type="component" value="Unassembled WGS sequence"/>
</dbReference>
<evidence type="ECO:0000313" key="2">
    <source>
        <dbReference type="EnsemblMetazoa" id="Aqu2.1.31912_001"/>
    </source>
</evidence>
<dbReference type="KEGG" id="aqu:105312752"/>
<dbReference type="PANTHER" id="PTHR28603">
    <property type="entry name" value="TRANSMEMBRANE PROTEIN 243"/>
    <property type="match status" value="1"/>
</dbReference>
<evidence type="ECO:0000256" key="1">
    <source>
        <dbReference type="SAM" id="Phobius"/>
    </source>
</evidence>
<dbReference type="AlphaFoldDB" id="A0A1X7UX19"/>
<dbReference type="EnsemblMetazoa" id="Aqu2.1.31912_001">
    <property type="protein sequence ID" value="Aqu2.1.31912_001"/>
    <property type="gene ID" value="Aqu2.1.31912"/>
</dbReference>
<sequence>MALATKYGSSEKDNFSQQPLFGETRKRDKIINIVIAGVTAVMVTITVILSIVSGRIKKNKCGLIHQKDTFCVYPMDIVFAAVILLLLIPQVLVVIWYRRGELEPKFRWMSYFNAIMTVLLCIVANLYFFQVAVSPSVSDPHYCYNGTQCTVPC</sequence>
<protein>
    <submittedName>
        <fullName evidence="2">Uncharacterized protein</fullName>
    </submittedName>
</protein>
<keyword evidence="1" id="KW-0812">Transmembrane</keyword>
<dbReference type="Pfam" id="PF10856">
    <property type="entry name" value="DUF2678"/>
    <property type="match status" value="1"/>
</dbReference>
<reference evidence="2" key="2">
    <citation type="submission" date="2017-05" db="UniProtKB">
        <authorList>
            <consortium name="EnsemblMetazoa"/>
        </authorList>
    </citation>
    <scope>IDENTIFICATION</scope>
</reference>